<evidence type="ECO:0000256" key="3">
    <source>
        <dbReference type="ARBA" id="ARBA00022723"/>
    </source>
</evidence>
<evidence type="ECO:0000256" key="5">
    <source>
        <dbReference type="ARBA" id="ARBA00022801"/>
    </source>
</evidence>
<dbReference type="CDD" id="cd04278">
    <property type="entry name" value="ZnMc_MMP"/>
    <property type="match status" value="1"/>
</dbReference>
<dbReference type="GO" id="GO:0004222">
    <property type="term" value="F:metalloendopeptidase activity"/>
    <property type="evidence" value="ECO:0007669"/>
    <property type="project" value="InterPro"/>
</dbReference>
<dbReference type="SMART" id="SM00235">
    <property type="entry name" value="ZnMc"/>
    <property type="match status" value="1"/>
</dbReference>
<feature type="signal peptide" evidence="11">
    <location>
        <begin position="1"/>
        <end position="24"/>
    </location>
</feature>
<dbReference type="Proteomes" id="UP000298663">
    <property type="component" value="Unassembled WGS sequence"/>
</dbReference>
<feature type="binding site" evidence="9">
    <location>
        <position position="188"/>
    </location>
    <ligand>
        <name>Zn(2+)</name>
        <dbReference type="ChEBI" id="CHEBI:29105"/>
        <label>1</label>
    </ligand>
</feature>
<dbReference type="PANTHER" id="PTHR10201:SF291">
    <property type="entry name" value="MATRIX METALLOPROTEINASE 1, ISOFORM C-RELATED"/>
    <property type="match status" value="1"/>
</dbReference>
<dbReference type="GO" id="GO:0030198">
    <property type="term" value="P:extracellular matrix organization"/>
    <property type="evidence" value="ECO:0007669"/>
    <property type="project" value="TreeGrafter"/>
</dbReference>
<evidence type="ECO:0000256" key="9">
    <source>
        <dbReference type="PIRSR" id="PIRSR621190-2"/>
    </source>
</evidence>
<keyword evidence="14" id="KW-1185">Reference proteome</keyword>
<keyword evidence="9" id="KW-0106">Calcium</keyword>
<feature type="domain" description="Peptidase metallopeptidase" evidence="12">
    <location>
        <begin position="117"/>
        <end position="293"/>
    </location>
</feature>
<dbReference type="SUPFAM" id="SSF47090">
    <property type="entry name" value="PGBD-like"/>
    <property type="match status" value="1"/>
</dbReference>
<feature type="binding site" evidence="9">
    <location>
        <position position="135"/>
    </location>
    <ligand>
        <name>Ca(2+)</name>
        <dbReference type="ChEBI" id="CHEBI:29108"/>
        <label>1</label>
    </ligand>
</feature>
<evidence type="ECO:0000256" key="2">
    <source>
        <dbReference type="ARBA" id="ARBA00022670"/>
    </source>
</evidence>
<feature type="binding site" evidence="9">
    <location>
        <position position="250"/>
    </location>
    <ligand>
        <name>Zn(2+)</name>
        <dbReference type="ChEBI" id="CHEBI:29105"/>
        <label>2</label>
        <note>catalytic</note>
    </ligand>
</feature>
<reference evidence="13 14" key="1">
    <citation type="journal article" date="2015" name="Genome Biol.">
        <title>Comparative genomics of Steinernema reveals deeply conserved gene regulatory networks.</title>
        <authorList>
            <person name="Dillman A.R."/>
            <person name="Macchietto M."/>
            <person name="Porter C.F."/>
            <person name="Rogers A."/>
            <person name="Williams B."/>
            <person name="Antoshechkin I."/>
            <person name="Lee M.M."/>
            <person name="Goodwin Z."/>
            <person name="Lu X."/>
            <person name="Lewis E.E."/>
            <person name="Goodrich-Blair H."/>
            <person name="Stock S.P."/>
            <person name="Adams B.J."/>
            <person name="Sternberg P.W."/>
            <person name="Mortazavi A."/>
        </authorList>
    </citation>
    <scope>NUCLEOTIDE SEQUENCE [LARGE SCALE GENOMIC DNA]</scope>
    <source>
        <strain evidence="13 14">ALL</strain>
    </source>
</reference>
<dbReference type="PRINTS" id="PR00138">
    <property type="entry name" value="MATRIXIN"/>
</dbReference>
<feature type="binding site" evidence="9">
    <location>
        <position position="224"/>
    </location>
    <ligand>
        <name>Ca(2+)</name>
        <dbReference type="ChEBI" id="CHEBI:29108"/>
        <label>2</label>
    </ligand>
</feature>
<feature type="binding site" evidence="9">
    <location>
        <position position="231"/>
    </location>
    <ligand>
        <name>Ca(2+)</name>
        <dbReference type="ChEBI" id="CHEBI:29108"/>
        <label>1</label>
    </ligand>
</feature>
<dbReference type="EMBL" id="AZBU02000009">
    <property type="protein sequence ID" value="TKR65168.1"/>
    <property type="molecule type" value="Genomic_DNA"/>
</dbReference>
<proteinExistence type="inferred from homology"/>
<feature type="binding site" evidence="9">
    <location>
        <position position="226"/>
    </location>
    <ligand>
        <name>Zn(2+)</name>
        <dbReference type="ChEBI" id="CHEBI:29105"/>
        <label>1</label>
    </ligand>
</feature>
<feature type="binding site" evidence="9">
    <location>
        <position position="260"/>
    </location>
    <ligand>
        <name>Zn(2+)</name>
        <dbReference type="ChEBI" id="CHEBI:29105"/>
        <label>2</label>
        <note>catalytic</note>
    </ligand>
</feature>
<sequence>MAPLPRSTMLLGPLFAGLLVLVASSPVSRRPAYYENAVDYLNSFGYLKTKSPTFSEMKAALETFQDLLSIERTGELDSETIEEMKRPRCGNSDVPTKKTGRSPRFLYRSKWENKMTGQEKDTLTLTWFIASYTNDLTRTQIQETVKKAFSIWTREVDLINHHNIKLIFEEADYEDEADIVIMWAKGDHDDPFPFDDGGHSGGQTNVLAHTFYPIYASLNNLNGDIHLDDYEKWTIDPEAEGANFLDVLTHEIGHSLGLGHSRKETALMFPIYRKNSNALDVDDKCAVNWSYMGASNFCMFIWLLGEVIPTKVLDEEEYYNDIPARLQELTDDSRLKLLKRSIRESDIPQCNNEVNNNKQHFEYLLHKKLHFPKSDAEEYAPVVCNFMKGLKAAYGRPENDDNAEGIYRNTVHEYQRAEKRSYGRLVRRELRHKVNGLAPSAFSEDYFNKRFFDEMLRELL</sequence>
<feature type="binding site" evidence="9">
    <location>
        <position position="190"/>
    </location>
    <ligand>
        <name>Zn(2+)</name>
        <dbReference type="ChEBI" id="CHEBI:29105"/>
        <label>1</label>
    </ligand>
</feature>
<feature type="short sequence motif" description="Cysteine switch" evidence="10">
    <location>
        <begin position="87"/>
        <end position="94"/>
    </location>
</feature>
<feature type="binding site" evidence="9">
    <location>
        <position position="231"/>
    </location>
    <ligand>
        <name>Ca(2+)</name>
        <dbReference type="ChEBI" id="CHEBI:29108"/>
        <label>3</label>
    </ligand>
</feature>
<feature type="binding site" description="in inhibited form" evidence="9">
    <location>
        <position position="89"/>
    </location>
    <ligand>
        <name>Zn(2+)</name>
        <dbReference type="ChEBI" id="CHEBI:29105"/>
        <label>2</label>
        <note>catalytic</note>
    </ligand>
</feature>
<name>A0A4U5M8A9_STECR</name>
<dbReference type="OrthoDB" id="7550572at2759"/>
<protein>
    <recommendedName>
        <fullName evidence="12">Peptidase metallopeptidase domain-containing protein</fullName>
    </recommendedName>
</protein>
<evidence type="ECO:0000256" key="11">
    <source>
        <dbReference type="SAM" id="SignalP"/>
    </source>
</evidence>
<dbReference type="STRING" id="34508.A0A4U5M8A9"/>
<dbReference type="GO" id="GO:0031012">
    <property type="term" value="C:extracellular matrix"/>
    <property type="evidence" value="ECO:0007669"/>
    <property type="project" value="InterPro"/>
</dbReference>
<keyword evidence="7" id="KW-0482">Metalloprotease</keyword>
<evidence type="ECO:0000313" key="14">
    <source>
        <dbReference type="Proteomes" id="UP000298663"/>
    </source>
</evidence>
<organism evidence="13 14">
    <name type="scientific">Steinernema carpocapsae</name>
    <name type="common">Entomopathogenic nematode</name>
    <dbReference type="NCBI Taxonomy" id="34508"/>
    <lineage>
        <taxon>Eukaryota</taxon>
        <taxon>Metazoa</taxon>
        <taxon>Ecdysozoa</taxon>
        <taxon>Nematoda</taxon>
        <taxon>Chromadorea</taxon>
        <taxon>Rhabditida</taxon>
        <taxon>Tylenchina</taxon>
        <taxon>Panagrolaimomorpha</taxon>
        <taxon>Strongyloidoidea</taxon>
        <taxon>Steinernematidae</taxon>
        <taxon>Steinernema</taxon>
    </lineage>
</organism>
<evidence type="ECO:0000256" key="4">
    <source>
        <dbReference type="ARBA" id="ARBA00022729"/>
    </source>
</evidence>
<feature type="chain" id="PRO_5020462906" description="Peptidase metallopeptidase domain-containing protein" evidence="11">
    <location>
        <begin position="25"/>
        <end position="460"/>
    </location>
</feature>
<evidence type="ECO:0000256" key="7">
    <source>
        <dbReference type="ARBA" id="ARBA00023049"/>
    </source>
</evidence>
<dbReference type="InterPro" id="IPR036365">
    <property type="entry name" value="PGBD-like_sf"/>
</dbReference>
<dbReference type="InterPro" id="IPR024079">
    <property type="entry name" value="MetalloPept_cat_dom_sf"/>
</dbReference>
<feature type="binding site" evidence="9">
    <location>
        <position position="202"/>
    </location>
    <ligand>
        <name>Ca(2+)</name>
        <dbReference type="ChEBI" id="CHEBI:29108"/>
        <label>3</label>
    </ligand>
</feature>
<keyword evidence="4 11" id="KW-0732">Signal</keyword>
<dbReference type="Gene3D" id="3.40.390.10">
    <property type="entry name" value="Collagenase (Catalytic Domain)"/>
    <property type="match status" value="1"/>
</dbReference>
<gene>
    <name evidence="13" type="ORF">L596_025613</name>
</gene>
<dbReference type="SUPFAM" id="SSF55486">
    <property type="entry name" value="Metalloproteases ('zincins'), catalytic domain"/>
    <property type="match status" value="1"/>
</dbReference>
<dbReference type="GO" id="GO:0030574">
    <property type="term" value="P:collagen catabolic process"/>
    <property type="evidence" value="ECO:0007669"/>
    <property type="project" value="TreeGrafter"/>
</dbReference>
<feature type="binding site" evidence="9">
    <location>
        <position position="228"/>
    </location>
    <ligand>
        <name>Ca(2+)</name>
        <dbReference type="ChEBI" id="CHEBI:29108"/>
        <label>3</label>
    </ligand>
</feature>
<comment type="cofactor">
    <cofactor evidence="9">
        <name>Zn(2+)</name>
        <dbReference type="ChEBI" id="CHEBI:29105"/>
    </cofactor>
    <text evidence="9">Binds 2 Zn(2+) ions per subunit.</text>
</comment>
<evidence type="ECO:0000313" key="13">
    <source>
        <dbReference type="EMBL" id="TKR65168.1"/>
    </source>
</evidence>
<dbReference type="InterPro" id="IPR001818">
    <property type="entry name" value="Pept_M10_metallopeptidase"/>
</dbReference>
<dbReference type="AlphaFoldDB" id="A0A4U5M8A9"/>
<dbReference type="GO" id="GO:0005615">
    <property type="term" value="C:extracellular space"/>
    <property type="evidence" value="ECO:0007669"/>
    <property type="project" value="TreeGrafter"/>
</dbReference>
<feature type="binding site" evidence="9">
    <location>
        <position position="254"/>
    </location>
    <ligand>
        <name>Zn(2+)</name>
        <dbReference type="ChEBI" id="CHEBI:29105"/>
        <label>2</label>
        <note>catalytic</note>
    </ligand>
</feature>
<keyword evidence="3 9" id="KW-0479">Metal-binding</keyword>
<keyword evidence="5" id="KW-0378">Hydrolase</keyword>
<dbReference type="InterPro" id="IPR006026">
    <property type="entry name" value="Peptidase_Metallo"/>
</dbReference>
<evidence type="ECO:0000259" key="12">
    <source>
        <dbReference type="SMART" id="SM00235"/>
    </source>
</evidence>
<dbReference type="InterPro" id="IPR021190">
    <property type="entry name" value="Pept_M10A"/>
</dbReference>
<feature type="active site" evidence="8">
    <location>
        <position position="251"/>
    </location>
</feature>
<feature type="binding site" evidence="9">
    <location>
        <position position="209"/>
    </location>
    <ligand>
        <name>Zn(2+)</name>
        <dbReference type="ChEBI" id="CHEBI:29105"/>
        <label>1</label>
    </ligand>
</feature>
<feature type="binding site" evidence="9">
    <location>
        <position position="220"/>
    </location>
    <ligand>
        <name>Ca(2+)</name>
        <dbReference type="ChEBI" id="CHEBI:29108"/>
        <label>2</label>
    </ligand>
</feature>
<dbReference type="GO" id="GO:0006508">
    <property type="term" value="P:proteolysis"/>
    <property type="evidence" value="ECO:0007669"/>
    <property type="project" value="UniProtKB-KW"/>
</dbReference>
<keyword evidence="2" id="KW-0645">Protease</keyword>
<evidence type="ECO:0000256" key="6">
    <source>
        <dbReference type="ARBA" id="ARBA00022833"/>
    </source>
</evidence>
<evidence type="ECO:0000256" key="8">
    <source>
        <dbReference type="PIRSR" id="PIRSR621190-1"/>
    </source>
</evidence>
<dbReference type="InterPro" id="IPR033739">
    <property type="entry name" value="M10A_MMP"/>
</dbReference>
<dbReference type="PANTHER" id="PTHR10201">
    <property type="entry name" value="MATRIX METALLOPROTEINASE"/>
    <property type="match status" value="1"/>
</dbReference>
<feature type="binding site" evidence="9">
    <location>
        <position position="195"/>
    </location>
    <ligand>
        <name>Ca(2+)</name>
        <dbReference type="ChEBI" id="CHEBI:29108"/>
        <label>3</label>
    </ligand>
</feature>
<reference evidence="13 14" key="2">
    <citation type="journal article" date="2019" name="G3 (Bethesda)">
        <title>Hybrid Assembly of the Genome of the Entomopathogenic Nematode Steinernema carpocapsae Identifies the X-Chromosome.</title>
        <authorList>
            <person name="Serra L."/>
            <person name="Macchietto M."/>
            <person name="Macias-Munoz A."/>
            <person name="McGill C.J."/>
            <person name="Rodriguez I.M."/>
            <person name="Rodriguez B."/>
            <person name="Murad R."/>
            <person name="Mortazavi A."/>
        </authorList>
    </citation>
    <scope>NUCLEOTIDE SEQUENCE [LARGE SCALE GENOMIC DNA]</scope>
    <source>
        <strain evidence="13 14">ALL</strain>
    </source>
</reference>
<comment type="caution">
    <text evidence="13">The sequence shown here is derived from an EMBL/GenBank/DDBJ whole genome shotgun (WGS) entry which is preliminary data.</text>
</comment>
<evidence type="ECO:0000256" key="10">
    <source>
        <dbReference type="PIRSR" id="PIRSR621190-5"/>
    </source>
</evidence>
<dbReference type="GO" id="GO:0008270">
    <property type="term" value="F:zinc ion binding"/>
    <property type="evidence" value="ECO:0007669"/>
    <property type="project" value="InterPro"/>
</dbReference>
<feature type="binding site" evidence="9">
    <location>
        <position position="268"/>
    </location>
    <ligand>
        <name>Zn(2+)</name>
        <dbReference type="ChEBI" id="CHEBI:29105"/>
        <label>2</label>
        <note>catalytic</note>
    </ligand>
</feature>
<accession>A0A4U5M8A9</accession>
<feature type="binding site" evidence="9">
    <location>
        <position position="178"/>
    </location>
    <ligand>
        <name>Ca(2+)</name>
        <dbReference type="ChEBI" id="CHEBI:29108"/>
        <label>2</label>
    </ligand>
</feature>
<comment type="similarity">
    <text evidence="1">Belongs to the peptidase M10A family.</text>
</comment>
<keyword evidence="6 9" id="KW-0862">Zinc</keyword>
<comment type="cofactor">
    <cofactor evidence="9">
        <name>Ca(2+)</name>
        <dbReference type="ChEBI" id="CHEBI:29108"/>
    </cofactor>
    <text evidence="9">Can bind about 5 Ca(2+) ions per subunit.</text>
</comment>
<dbReference type="Pfam" id="PF00413">
    <property type="entry name" value="Peptidase_M10"/>
    <property type="match status" value="1"/>
</dbReference>
<feature type="binding site" evidence="9">
    <location>
        <position position="229"/>
    </location>
    <ligand>
        <name>Ca(2+)</name>
        <dbReference type="ChEBI" id="CHEBI:29108"/>
        <label>1</label>
    </ligand>
</feature>
<evidence type="ECO:0000256" key="1">
    <source>
        <dbReference type="ARBA" id="ARBA00010370"/>
    </source>
</evidence>